<gene>
    <name evidence="3" type="ORF">C8A00DRAFT_41319</name>
</gene>
<keyword evidence="4" id="KW-1185">Reference proteome</keyword>
<feature type="region of interest" description="Disordered" evidence="1">
    <location>
        <begin position="287"/>
        <end position="421"/>
    </location>
</feature>
<feature type="compositionally biased region" description="Polar residues" evidence="1">
    <location>
        <begin position="374"/>
        <end position="389"/>
    </location>
</feature>
<feature type="transmembrane region" description="Helical" evidence="2">
    <location>
        <begin position="16"/>
        <end position="44"/>
    </location>
</feature>
<feature type="transmembrane region" description="Helical" evidence="2">
    <location>
        <begin position="56"/>
        <end position="75"/>
    </location>
</feature>
<reference evidence="3" key="2">
    <citation type="submission" date="2023-05" db="EMBL/GenBank/DDBJ databases">
        <authorList>
            <consortium name="Lawrence Berkeley National Laboratory"/>
            <person name="Steindorff A."/>
            <person name="Hensen N."/>
            <person name="Bonometti L."/>
            <person name="Westerberg I."/>
            <person name="Brannstrom I.O."/>
            <person name="Guillou S."/>
            <person name="Cros-Aarteil S."/>
            <person name="Calhoun S."/>
            <person name="Haridas S."/>
            <person name="Kuo A."/>
            <person name="Mondo S."/>
            <person name="Pangilinan J."/>
            <person name="Riley R."/>
            <person name="Labutti K."/>
            <person name="Andreopoulos B."/>
            <person name="Lipzen A."/>
            <person name="Chen C."/>
            <person name="Yanf M."/>
            <person name="Daum C."/>
            <person name="Ng V."/>
            <person name="Clum A."/>
            <person name="Ohm R."/>
            <person name="Martin F."/>
            <person name="Silar P."/>
            <person name="Natvig D."/>
            <person name="Lalanne C."/>
            <person name="Gautier V."/>
            <person name="Ament-Velasquez S.L."/>
            <person name="Kruys A."/>
            <person name="Hutchinson M.I."/>
            <person name="Powell A.J."/>
            <person name="Barry K."/>
            <person name="Miller A.N."/>
            <person name="Grigoriev I.V."/>
            <person name="Debuchy R."/>
            <person name="Gladieux P."/>
            <person name="Thoren M.H."/>
            <person name="Johannesson H."/>
        </authorList>
    </citation>
    <scope>NUCLEOTIDE SEQUENCE</scope>
    <source>
        <strain evidence="3">CBS 538.74</strain>
    </source>
</reference>
<proteinExistence type="predicted"/>
<evidence type="ECO:0008006" key="5">
    <source>
        <dbReference type="Google" id="ProtNLM"/>
    </source>
</evidence>
<organism evidence="3 4">
    <name type="scientific">Chaetomidium leptoderma</name>
    <dbReference type="NCBI Taxonomy" id="669021"/>
    <lineage>
        <taxon>Eukaryota</taxon>
        <taxon>Fungi</taxon>
        <taxon>Dikarya</taxon>
        <taxon>Ascomycota</taxon>
        <taxon>Pezizomycotina</taxon>
        <taxon>Sordariomycetes</taxon>
        <taxon>Sordariomycetidae</taxon>
        <taxon>Sordariales</taxon>
        <taxon>Chaetomiaceae</taxon>
        <taxon>Chaetomidium</taxon>
    </lineage>
</organism>
<evidence type="ECO:0000313" key="3">
    <source>
        <dbReference type="EMBL" id="KAK4156160.1"/>
    </source>
</evidence>
<accession>A0AAN6VRQ4</accession>
<comment type="caution">
    <text evidence="3">The sequence shown here is derived from an EMBL/GenBank/DDBJ whole genome shotgun (WGS) entry which is preliminary data.</text>
</comment>
<feature type="compositionally biased region" description="Basic and acidic residues" evidence="1">
    <location>
        <begin position="299"/>
        <end position="312"/>
    </location>
</feature>
<protein>
    <recommendedName>
        <fullName evidence="5">MARVEL domain-containing protein</fullName>
    </recommendedName>
</protein>
<evidence type="ECO:0000256" key="1">
    <source>
        <dbReference type="SAM" id="MobiDB-lite"/>
    </source>
</evidence>
<feature type="transmembrane region" description="Helical" evidence="2">
    <location>
        <begin position="153"/>
        <end position="176"/>
    </location>
</feature>
<keyword evidence="2" id="KW-0472">Membrane</keyword>
<sequence>MPTVVRDTLSLRPQGFYAYAFLAARIAQIISLGVITGIAGHFIFITTRGTQQKDPAATLIALLILSSAALLWSLLSWTGYSRRYLPYAATCCADLVFAVPLVILTIVLGLPLADVQCGAVAPNAKFEIVAPPGSSFGKIAFATDGRTACVQLLAVWGLLIAVCVLFVASALSVGFLDLGERQLRKAIFAVREESGGGGDGLYYAQGGNGSGGRRFAPTPATQPGGAWGAGRDGRQEVDEYNNFAVPPRPSVAEDRLNLNWPITVAPARNRAVAGGMVYDEQLGIRGAWSKRSGQPPDGGGRESARGTKRGDGEWGDSDSNNGVIPVASLPSQSASFGKAPRTYQQKEKPSDNKREDWMGATPTTSWPKRGSGNVPGTPSRGFNESSSPHDSLMPKPLAVGQSRKSSRQKAKEDSTESGWWGALASVIYRPQEAYDPSNVV</sequence>
<name>A0AAN6VRQ4_9PEZI</name>
<dbReference type="EMBL" id="MU856873">
    <property type="protein sequence ID" value="KAK4156160.1"/>
    <property type="molecule type" value="Genomic_DNA"/>
</dbReference>
<dbReference type="Proteomes" id="UP001302745">
    <property type="component" value="Unassembled WGS sequence"/>
</dbReference>
<keyword evidence="2" id="KW-1133">Transmembrane helix</keyword>
<feature type="compositionally biased region" description="Basic and acidic residues" evidence="1">
    <location>
        <begin position="344"/>
        <end position="357"/>
    </location>
</feature>
<dbReference type="AlphaFoldDB" id="A0AAN6VRQ4"/>
<evidence type="ECO:0000313" key="4">
    <source>
        <dbReference type="Proteomes" id="UP001302745"/>
    </source>
</evidence>
<feature type="transmembrane region" description="Helical" evidence="2">
    <location>
        <begin position="87"/>
        <end position="110"/>
    </location>
</feature>
<keyword evidence="2" id="KW-0812">Transmembrane</keyword>
<reference evidence="3" key="1">
    <citation type="journal article" date="2023" name="Mol. Phylogenet. Evol.">
        <title>Genome-scale phylogeny and comparative genomics of the fungal order Sordariales.</title>
        <authorList>
            <person name="Hensen N."/>
            <person name="Bonometti L."/>
            <person name="Westerberg I."/>
            <person name="Brannstrom I.O."/>
            <person name="Guillou S."/>
            <person name="Cros-Aarteil S."/>
            <person name="Calhoun S."/>
            <person name="Haridas S."/>
            <person name="Kuo A."/>
            <person name="Mondo S."/>
            <person name="Pangilinan J."/>
            <person name="Riley R."/>
            <person name="LaButti K."/>
            <person name="Andreopoulos B."/>
            <person name="Lipzen A."/>
            <person name="Chen C."/>
            <person name="Yan M."/>
            <person name="Daum C."/>
            <person name="Ng V."/>
            <person name="Clum A."/>
            <person name="Steindorff A."/>
            <person name="Ohm R.A."/>
            <person name="Martin F."/>
            <person name="Silar P."/>
            <person name="Natvig D.O."/>
            <person name="Lalanne C."/>
            <person name="Gautier V."/>
            <person name="Ament-Velasquez S.L."/>
            <person name="Kruys A."/>
            <person name="Hutchinson M.I."/>
            <person name="Powell A.J."/>
            <person name="Barry K."/>
            <person name="Miller A.N."/>
            <person name="Grigoriev I.V."/>
            <person name="Debuchy R."/>
            <person name="Gladieux P."/>
            <person name="Hiltunen Thoren M."/>
            <person name="Johannesson H."/>
        </authorList>
    </citation>
    <scope>NUCLEOTIDE SEQUENCE</scope>
    <source>
        <strain evidence="3">CBS 538.74</strain>
    </source>
</reference>
<evidence type="ECO:0000256" key="2">
    <source>
        <dbReference type="SAM" id="Phobius"/>
    </source>
</evidence>